<dbReference type="InterPro" id="IPR036638">
    <property type="entry name" value="HLH_DNA-bd_sf"/>
</dbReference>
<keyword evidence="2" id="KW-0805">Transcription regulation</keyword>
<keyword evidence="5" id="KW-0539">Nucleus</keyword>
<evidence type="ECO:0000256" key="2">
    <source>
        <dbReference type="ARBA" id="ARBA00023015"/>
    </source>
</evidence>
<dbReference type="GO" id="GO:0010106">
    <property type="term" value="P:cellular response to iron ion starvation"/>
    <property type="evidence" value="ECO:0007669"/>
    <property type="project" value="UniProtKB-ARBA"/>
</dbReference>
<dbReference type="GO" id="GO:0000977">
    <property type="term" value="F:RNA polymerase II transcription regulatory region sequence-specific DNA binding"/>
    <property type="evidence" value="ECO:0007669"/>
    <property type="project" value="TreeGrafter"/>
</dbReference>
<dbReference type="SMART" id="SM00353">
    <property type="entry name" value="HLH"/>
    <property type="match status" value="1"/>
</dbReference>
<gene>
    <name evidence="8" type="primary">LOC110707462</name>
</gene>
<dbReference type="CDD" id="cd18914">
    <property type="entry name" value="bHLH_AtORG2_like"/>
    <property type="match status" value="1"/>
</dbReference>
<dbReference type="Gramene" id="AUR62031986-RA">
    <property type="protein sequence ID" value="AUR62031986-RA:cds"/>
    <property type="gene ID" value="AUR62031986"/>
</dbReference>
<organism evidence="8 9">
    <name type="scientific">Chenopodium quinoa</name>
    <name type="common">Quinoa</name>
    <dbReference type="NCBI Taxonomy" id="63459"/>
    <lineage>
        <taxon>Eukaryota</taxon>
        <taxon>Viridiplantae</taxon>
        <taxon>Streptophyta</taxon>
        <taxon>Embryophyta</taxon>
        <taxon>Tracheophyta</taxon>
        <taxon>Spermatophyta</taxon>
        <taxon>Magnoliopsida</taxon>
        <taxon>eudicotyledons</taxon>
        <taxon>Gunneridae</taxon>
        <taxon>Pentapetalae</taxon>
        <taxon>Caryophyllales</taxon>
        <taxon>Chenopodiaceae</taxon>
        <taxon>Chenopodioideae</taxon>
        <taxon>Atripliceae</taxon>
        <taxon>Chenopodium</taxon>
    </lineage>
</organism>
<dbReference type="InterPro" id="IPR015660">
    <property type="entry name" value="MASH1/Ascl1a-like"/>
</dbReference>
<dbReference type="Proteomes" id="UP000596660">
    <property type="component" value="Unplaced"/>
</dbReference>
<feature type="region of interest" description="Disordered" evidence="6">
    <location>
        <begin position="46"/>
        <end position="95"/>
    </location>
</feature>
<dbReference type="FunFam" id="4.10.280.10:FF:000074">
    <property type="entry name" value="Transcription factor ORG2"/>
    <property type="match status" value="1"/>
</dbReference>
<feature type="compositionally biased region" description="Polar residues" evidence="6">
    <location>
        <begin position="64"/>
        <end position="80"/>
    </location>
</feature>
<feature type="compositionally biased region" description="Basic and acidic residues" evidence="6">
    <location>
        <begin position="50"/>
        <end position="63"/>
    </location>
</feature>
<dbReference type="Gene3D" id="4.10.280.10">
    <property type="entry name" value="Helix-loop-helix DNA-binding domain"/>
    <property type="match status" value="1"/>
</dbReference>
<evidence type="ECO:0000259" key="7">
    <source>
        <dbReference type="PROSITE" id="PS50888"/>
    </source>
</evidence>
<dbReference type="GO" id="GO:0046983">
    <property type="term" value="F:protein dimerization activity"/>
    <property type="evidence" value="ECO:0007669"/>
    <property type="project" value="InterPro"/>
</dbReference>
<dbReference type="Pfam" id="PF00010">
    <property type="entry name" value="HLH"/>
    <property type="match status" value="1"/>
</dbReference>
<evidence type="ECO:0000313" key="9">
    <source>
        <dbReference type="Proteomes" id="UP000596660"/>
    </source>
</evidence>
<name>A0A803MM24_CHEQI</name>
<reference evidence="8" key="1">
    <citation type="journal article" date="2017" name="Nature">
        <title>The genome of Chenopodium quinoa.</title>
        <authorList>
            <person name="Jarvis D.E."/>
            <person name="Ho Y.S."/>
            <person name="Lightfoot D.J."/>
            <person name="Schmoeckel S.M."/>
            <person name="Li B."/>
            <person name="Borm T.J.A."/>
            <person name="Ohyanagi H."/>
            <person name="Mineta K."/>
            <person name="Michell C.T."/>
            <person name="Saber N."/>
            <person name="Kharbatia N.M."/>
            <person name="Rupper R.R."/>
            <person name="Sharp A.R."/>
            <person name="Dally N."/>
            <person name="Boughton B.A."/>
            <person name="Woo Y.H."/>
            <person name="Gao G."/>
            <person name="Schijlen E.G.W.M."/>
            <person name="Guo X."/>
            <person name="Momin A.A."/>
            <person name="Negrao S."/>
            <person name="Al-Babili S."/>
            <person name="Gehring C."/>
            <person name="Roessner U."/>
            <person name="Jung C."/>
            <person name="Murphy K."/>
            <person name="Arold S.T."/>
            <person name="Gojobori T."/>
            <person name="van der Linden C.G."/>
            <person name="van Loo E.N."/>
            <person name="Jellen E.N."/>
            <person name="Maughan P.J."/>
            <person name="Tester M."/>
        </authorList>
    </citation>
    <scope>NUCLEOTIDE SEQUENCE [LARGE SCALE GENOMIC DNA]</scope>
    <source>
        <strain evidence="8">cv. PI 614886</strain>
    </source>
</reference>
<feature type="domain" description="BHLH" evidence="7">
    <location>
        <begin position="82"/>
        <end position="134"/>
    </location>
</feature>
<comment type="subcellular location">
    <subcellularLocation>
        <location evidence="1">Nucleus</location>
    </subcellularLocation>
</comment>
<dbReference type="EnsemblPlants" id="AUR62031986-RA">
    <property type="protein sequence ID" value="AUR62031986-RA:cds"/>
    <property type="gene ID" value="AUR62031986"/>
</dbReference>
<protein>
    <recommendedName>
        <fullName evidence="7">BHLH domain-containing protein</fullName>
    </recommendedName>
</protein>
<evidence type="ECO:0000256" key="6">
    <source>
        <dbReference type="SAM" id="MobiDB-lite"/>
    </source>
</evidence>
<evidence type="ECO:0000256" key="3">
    <source>
        <dbReference type="ARBA" id="ARBA00023125"/>
    </source>
</evidence>
<dbReference type="GO" id="GO:0000981">
    <property type="term" value="F:DNA-binding transcription factor activity, RNA polymerase II-specific"/>
    <property type="evidence" value="ECO:0007669"/>
    <property type="project" value="TreeGrafter"/>
</dbReference>
<keyword evidence="3" id="KW-0238">DNA-binding</keyword>
<dbReference type="SUPFAM" id="SSF47459">
    <property type="entry name" value="HLH, helix-loop-helix DNA-binding domain"/>
    <property type="match status" value="1"/>
</dbReference>
<dbReference type="OMA" id="DHAKRSE"/>
<dbReference type="PROSITE" id="PS50888">
    <property type="entry name" value="BHLH"/>
    <property type="match status" value="1"/>
</dbReference>
<keyword evidence="9" id="KW-1185">Reference proteome</keyword>
<keyword evidence="4" id="KW-0804">Transcription</keyword>
<dbReference type="InterPro" id="IPR011598">
    <property type="entry name" value="bHLH_dom"/>
</dbReference>
<dbReference type="GO" id="GO:0090575">
    <property type="term" value="C:RNA polymerase II transcription regulator complex"/>
    <property type="evidence" value="ECO:0007669"/>
    <property type="project" value="TreeGrafter"/>
</dbReference>
<accession>A0A803MM24</accession>
<evidence type="ECO:0000313" key="8">
    <source>
        <dbReference type="EnsemblPlants" id="AUR62031986-RA:cds"/>
    </source>
</evidence>
<dbReference type="PANTHER" id="PTHR13935:SF41">
    <property type="entry name" value="TRANSCRIPTION FACTOR ORG2-RELATED"/>
    <property type="match status" value="1"/>
</dbReference>
<dbReference type="PANTHER" id="PTHR13935">
    <property type="entry name" value="ACHAETE-SCUTE TRANSCRIPTION FACTOR-RELATED"/>
    <property type="match status" value="1"/>
</dbReference>
<reference evidence="8" key="2">
    <citation type="submission" date="2021-03" db="UniProtKB">
        <authorList>
            <consortium name="EnsemblPlants"/>
        </authorList>
    </citation>
    <scope>IDENTIFICATION</scope>
</reference>
<evidence type="ECO:0000256" key="5">
    <source>
        <dbReference type="ARBA" id="ARBA00023242"/>
    </source>
</evidence>
<proteinExistence type="predicted"/>
<evidence type="ECO:0000256" key="4">
    <source>
        <dbReference type="ARBA" id="ARBA00023163"/>
    </source>
</evidence>
<sequence length="275" mass="31263">MLAMSPLCPTNLGWDYPLEFETNQAFNNFDFDAMFLANFSSSQAQDDCDDNHQVSSDHAKRSESPQGTSSTDQIDNNNPLLSKKLNHNASERDRRKKINDMYSSLRALLPATDQRKKLSIPSTIARVLEYIPQLQKQIEDLTHKKEGFTSKMSAILGNSGEFIQEQKHKRKCTTKETTSCSISSNKLGDKEMVIQISTYERISVSEVLLHLEKNGYVVIDVSSFQSFGGTTFYNIHLWMEGSYVVSIEKLNETLLSMLQKQQLQMQMEIIPIFVA</sequence>
<dbReference type="AlphaFoldDB" id="A0A803MM24"/>
<evidence type="ECO:0000256" key="1">
    <source>
        <dbReference type="ARBA" id="ARBA00004123"/>
    </source>
</evidence>